<protein>
    <recommendedName>
        <fullName evidence="3">DUF3106 domain-containing protein</fullName>
    </recommendedName>
</protein>
<reference evidence="1 2" key="1">
    <citation type="submission" date="2017-02" db="EMBL/GenBank/DDBJ databases">
        <authorList>
            <person name="Peterson S.W."/>
        </authorList>
    </citation>
    <scope>NUCLEOTIDE SEQUENCE [LARGE SCALE GENOMIC DNA]</scope>
    <source>
        <strain evidence="1 2">DSM 21749</strain>
    </source>
</reference>
<dbReference type="RefSeq" id="WP_200809205.1">
    <property type="nucleotide sequence ID" value="NZ_FUXP01000004.1"/>
</dbReference>
<dbReference type="STRING" id="1122188.SAMN02745674_01540"/>
<keyword evidence="2" id="KW-1185">Reference proteome</keyword>
<dbReference type="Proteomes" id="UP000190061">
    <property type="component" value="Unassembled WGS sequence"/>
</dbReference>
<evidence type="ECO:0000313" key="2">
    <source>
        <dbReference type="Proteomes" id="UP000190061"/>
    </source>
</evidence>
<sequence>MSRRFGIVGGFLACALGVASVGYATPPVLEDFAGVLPRLQPEDRERLQARAQRWSRWSEAERAAFAERVARWEALPREARVEARERHAAWQALPSQERARVRAAATAFAAAPPERQQELRARFEAMDLSLQRGWLLGPELGADYPDLQPLLAQVPANEHEALLQVLRSMSPGQRRQLALLVQRTPPQERAQLRSELMSTAAGSRNDWLHDRLDR</sequence>
<accession>A0A1T4Q7Z4</accession>
<proteinExistence type="predicted"/>
<evidence type="ECO:0008006" key="3">
    <source>
        <dbReference type="Google" id="ProtNLM"/>
    </source>
</evidence>
<dbReference type="AlphaFoldDB" id="A0A1T4Q7Z4"/>
<evidence type="ECO:0000313" key="1">
    <source>
        <dbReference type="EMBL" id="SJZ99849.1"/>
    </source>
</evidence>
<dbReference type="Pfam" id="PF11304">
    <property type="entry name" value="DUF3106"/>
    <property type="match status" value="1"/>
</dbReference>
<gene>
    <name evidence="1" type="ORF">SAMN02745674_01540</name>
</gene>
<organism evidence="1 2">
    <name type="scientific">Lysobacter spongiicola DSM 21749</name>
    <dbReference type="NCBI Taxonomy" id="1122188"/>
    <lineage>
        <taxon>Bacteria</taxon>
        <taxon>Pseudomonadati</taxon>
        <taxon>Pseudomonadota</taxon>
        <taxon>Gammaproteobacteria</taxon>
        <taxon>Lysobacterales</taxon>
        <taxon>Lysobacteraceae</taxon>
        <taxon>Novilysobacter</taxon>
    </lineage>
</organism>
<dbReference type="EMBL" id="FUXP01000004">
    <property type="protein sequence ID" value="SJZ99849.1"/>
    <property type="molecule type" value="Genomic_DNA"/>
</dbReference>
<name>A0A1T4Q7Z4_9GAMM</name>
<dbReference type="InterPro" id="IPR021455">
    <property type="entry name" value="DUF3106"/>
</dbReference>